<dbReference type="EMBL" id="VCQV01000019">
    <property type="protein sequence ID" value="TWP35433.1"/>
    <property type="molecule type" value="Genomic_DNA"/>
</dbReference>
<dbReference type="RefSeq" id="WP_146317372.1">
    <property type="nucleotide sequence ID" value="NZ_VCQV01000019.1"/>
</dbReference>
<evidence type="ECO:0000259" key="1">
    <source>
        <dbReference type="Pfam" id="PF07848"/>
    </source>
</evidence>
<protein>
    <submittedName>
        <fullName evidence="4">PaaX family transcriptional regulator</fullName>
    </submittedName>
</protein>
<dbReference type="InterPro" id="IPR036388">
    <property type="entry name" value="WH-like_DNA-bd_sf"/>
</dbReference>
<reference evidence="4 5" key="1">
    <citation type="submission" date="2019-05" db="EMBL/GenBank/DDBJ databases">
        <authorList>
            <person name="Lee S.D."/>
        </authorList>
    </citation>
    <scope>NUCLEOTIDE SEQUENCE [LARGE SCALE GENOMIC DNA]</scope>
    <source>
        <strain evidence="4 5">C5-26</strain>
    </source>
</reference>
<sequence>METPPRQLILSLFGLYARSAGNWLSVRALIALMTELDVDSAAVRSSVSRLKKRGVLEAQRRDGQAGYVLAPSAVELLEAGDLRIWARPRATAEDGWLVVVFSVPESERAKRHALRSLLTRLGFGTASSGVWIAPGTVYDETFAALERAGLAAYTEFFRGDYLGSGDVAARMREWWDLDELAGLYAQFCHTYRSVRWKEEPAEGDGAAAFATYMPMLTAWRRLPYLDPGLPLAYLPKDWPGIEAAQLFAELDGRLRPAALAHAGLVIQERVPSG</sequence>
<dbReference type="Pfam" id="PF07848">
    <property type="entry name" value="PaaX"/>
    <property type="match status" value="1"/>
</dbReference>
<feature type="domain" description="Transcriptional repressor PaaX-like central Cas2-like" evidence="3">
    <location>
        <begin position="91"/>
        <end position="166"/>
    </location>
</feature>
<dbReference type="Proteomes" id="UP000320244">
    <property type="component" value="Unassembled WGS sequence"/>
</dbReference>
<dbReference type="Gene3D" id="1.20.58.1460">
    <property type="match status" value="1"/>
</dbReference>
<dbReference type="GO" id="GO:0006351">
    <property type="term" value="P:DNA-templated transcription"/>
    <property type="evidence" value="ECO:0007669"/>
    <property type="project" value="InterPro"/>
</dbReference>
<dbReference type="InterPro" id="IPR011965">
    <property type="entry name" value="PaaX_trns_reg"/>
</dbReference>
<dbReference type="InterPro" id="IPR012906">
    <property type="entry name" value="PaaX-like_N"/>
</dbReference>
<dbReference type="InterPro" id="IPR013225">
    <property type="entry name" value="PaaX_C"/>
</dbReference>
<evidence type="ECO:0000259" key="3">
    <source>
        <dbReference type="Pfam" id="PF20803"/>
    </source>
</evidence>
<gene>
    <name evidence="4" type="ORF">FGL98_13730</name>
</gene>
<dbReference type="OrthoDB" id="2270427at2"/>
<dbReference type="PANTHER" id="PTHR30319">
    <property type="entry name" value="PHENYLACETIC ACID REGULATOR-RELATED TRANSCRIPTIONAL REPRESSOR"/>
    <property type="match status" value="1"/>
</dbReference>
<dbReference type="InterPro" id="IPR048846">
    <property type="entry name" value="PaaX-like_central"/>
</dbReference>
<evidence type="ECO:0000259" key="2">
    <source>
        <dbReference type="Pfam" id="PF08223"/>
    </source>
</evidence>
<accession>A0A563DZN9</accession>
<dbReference type="AlphaFoldDB" id="A0A563DZN9"/>
<dbReference type="PIRSF" id="PIRSF020623">
    <property type="entry name" value="PaaX"/>
    <property type="match status" value="1"/>
</dbReference>
<keyword evidence="5" id="KW-1185">Reference proteome</keyword>
<dbReference type="Pfam" id="PF20803">
    <property type="entry name" value="PaaX_M"/>
    <property type="match status" value="1"/>
</dbReference>
<feature type="domain" description="Transcriptional repressor PaaX-like N-terminal" evidence="1">
    <location>
        <begin position="6"/>
        <end position="70"/>
    </location>
</feature>
<feature type="domain" description="Transcriptional repressor PaaX-like C-terminal" evidence="2">
    <location>
        <begin position="175"/>
        <end position="261"/>
    </location>
</feature>
<organism evidence="4 5">
    <name type="scientific">Leekyejoonella antrihumi</name>
    <dbReference type="NCBI Taxonomy" id="1660198"/>
    <lineage>
        <taxon>Bacteria</taxon>
        <taxon>Bacillati</taxon>
        <taxon>Actinomycetota</taxon>
        <taxon>Actinomycetes</taxon>
        <taxon>Micrococcales</taxon>
        <taxon>Dermacoccaceae</taxon>
        <taxon>Leekyejoonella</taxon>
    </lineage>
</organism>
<evidence type="ECO:0000313" key="4">
    <source>
        <dbReference type="EMBL" id="TWP35433.1"/>
    </source>
</evidence>
<dbReference type="PANTHER" id="PTHR30319:SF1">
    <property type="entry name" value="TRANSCRIPTIONAL REPRESSOR PAAX"/>
    <property type="match status" value="1"/>
</dbReference>
<evidence type="ECO:0000313" key="5">
    <source>
        <dbReference type="Proteomes" id="UP000320244"/>
    </source>
</evidence>
<dbReference type="Gene3D" id="1.10.10.10">
    <property type="entry name" value="Winged helix-like DNA-binding domain superfamily/Winged helix DNA-binding domain"/>
    <property type="match status" value="1"/>
</dbReference>
<proteinExistence type="predicted"/>
<name>A0A563DZN9_9MICO</name>
<comment type="caution">
    <text evidence="4">The sequence shown here is derived from an EMBL/GenBank/DDBJ whole genome shotgun (WGS) entry which is preliminary data.</text>
</comment>
<reference evidence="4 5" key="2">
    <citation type="submission" date="2019-08" db="EMBL/GenBank/DDBJ databases">
        <title>Jejuicoccus antrihumi gen. nov., sp. nov., a new member of the family Dermacoccaceae isolated from a cave.</title>
        <authorList>
            <person name="Schumann P."/>
            <person name="Kim I.S."/>
        </authorList>
    </citation>
    <scope>NUCLEOTIDE SEQUENCE [LARGE SCALE GENOMIC DNA]</scope>
    <source>
        <strain evidence="4 5">C5-26</strain>
    </source>
</reference>
<dbReference type="Gene3D" id="3.30.70.2650">
    <property type="match status" value="1"/>
</dbReference>
<dbReference type="Pfam" id="PF08223">
    <property type="entry name" value="PaaX_C"/>
    <property type="match status" value="1"/>
</dbReference>